<evidence type="ECO:0000259" key="3">
    <source>
        <dbReference type="SMART" id="SM00960"/>
    </source>
</evidence>
<organism evidence="4 5">
    <name type="scientific">Testicularia cyperi</name>
    <dbReference type="NCBI Taxonomy" id="1882483"/>
    <lineage>
        <taxon>Eukaryota</taxon>
        <taxon>Fungi</taxon>
        <taxon>Dikarya</taxon>
        <taxon>Basidiomycota</taxon>
        <taxon>Ustilaginomycotina</taxon>
        <taxon>Ustilaginomycetes</taxon>
        <taxon>Ustilaginales</taxon>
        <taxon>Anthracoideaceae</taxon>
        <taxon>Testicularia</taxon>
    </lineage>
</organism>
<dbReference type="EMBL" id="KZ819188">
    <property type="protein sequence ID" value="PWZ03834.1"/>
    <property type="molecule type" value="Genomic_DNA"/>
</dbReference>
<feature type="domain" description="Roadblock/LAMTOR2" evidence="3">
    <location>
        <begin position="111"/>
        <end position="212"/>
    </location>
</feature>
<sequence length="218" mass="23991">MSCLMVHLYAAVTTTATTRLPGLAICHHHHHHRRRFNKFRVTNFTCNTIDFSRRRASSAFTDTIMTEAHAVISPEAISQKPHPLSSTPHSADRKSPMPPCSASTASPPAEIEATLTRLSMHQGVLGCLVLSRHDGLVIRSGGSMFDPTGPGAKERAELLKKVVKLVKSAVSTLADDVKSLDDSDELGFLRIRSKKYEIMITPNDKYLLVVLQDPHSTQ</sequence>
<evidence type="ECO:0000256" key="1">
    <source>
        <dbReference type="ARBA" id="ARBA00007191"/>
    </source>
</evidence>
<feature type="region of interest" description="Disordered" evidence="2">
    <location>
        <begin position="75"/>
        <end position="106"/>
    </location>
</feature>
<dbReference type="Proteomes" id="UP000246740">
    <property type="component" value="Unassembled WGS sequence"/>
</dbReference>
<reference evidence="4 5" key="1">
    <citation type="journal article" date="2018" name="Mol. Biol. Evol.">
        <title>Broad Genomic Sampling Reveals a Smut Pathogenic Ancestry of the Fungal Clade Ustilaginomycotina.</title>
        <authorList>
            <person name="Kijpornyongpan T."/>
            <person name="Mondo S.J."/>
            <person name="Barry K."/>
            <person name="Sandor L."/>
            <person name="Lee J."/>
            <person name="Lipzen A."/>
            <person name="Pangilinan J."/>
            <person name="LaButti K."/>
            <person name="Hainaut M."/>
            <person name="Henrissat B."/>
            <person name="Grigoriev I.V."/>
            <person name="Spatafora J.W."/>
            <person name="Aime M.C."/>
        </authorList>
    </citation>
    <scope>NUCLEOTIDE SEQUENCE [LARGE SCALE GENOMIC DNA]</scope>
    <source>
        <strain evidence="4 5">MCA 3645</strain>
    </source>
</reference>
<accession>A0A317XZW9</accession>
<proteinExistence type="inferred from homology"/>
<dbReference type="SMART" id="SM00960">
    <property type="entry name" value="Robl_LC7"/>
    <property type="match status" value="1"/>
</dbReference>
<dbReference type="SUPFAM" id="SSF103196">
    <property type="entry name" value="Roadblock/LC7 domain"/>
    <property type="match status" value="1"/>
</dbReference>
<gene>
    <name evidence="4" type="ORF">BCV70DRAFT_215191</name>
</gene>
<evidence type="ECO:0000313" key="4">
    <source>
        <dbReference type="EMBL" id="PWZ03834.1"/>
    </source>
</evidence>
<protein>
    <recommendedName>
        <fullName evidence="3">Roadblock/LAMTOR2 domain-containing protein</fullName>
    </recommendedName>
</protein>
<keyword evidence="5" id="KW-1185">Reference proteome</keyword>
<dbReference type="OrthoDB" id="9985637at2759"/>
<name>A0A317XZW9_9BASI</name>
<dbReference type="InterPro" id="IPR004942">
    <property type="entry name" value="Roadblock/LAMTOR2_dom"/>
</dbReference>
<dbReference type="STRING" id="1882483.A0A317XZW9"/>
<evidence type="ECO:0000313" key="5">
    <source>
        <dbReference type="Proteomes" id="UP000246740"/>
    </source>
</evidence>
<dbReference type="Pfam" id="PF03259">
    <property type="entry name" value="Robl_LC7"/>
    <property type="match status" value="1"/>
</dbReference>
<dbReference type="AlphaFoldDB" id="A0A317XZW9"/>
<dbReference type="Gene3D" id="3.30.450.30">
    <property type="entry name" value="Dynein light chain 2a, cytoplasmic"/>
    <property type="match status" value="1"/>
</dbReference>
<dbReference type="InParanoid" id="A0A317XZW9"/>
<evidence type="ECO:0000256" key="2">
    <source>
        <dbReference type="SAM" id="MobiDB-lite"/>
    </source>
</evidence>
<dbReference type="FunFam" id="3.30.450.30:FF:000022">
    <property type="entry name" value="Related to Dynein light chain 2B, cytoplasmic"/>
    <property type="match status" value="1"/>
</dbReference>
<dbReference type="PANTHER" id="PTHR10779">
    <property type="entry name" value="DYNEIN LIGHT CHAIN ROADBLOCK"/>
    <property type="match status" value="1"/>
</dbReference>
<comment type="similarity">
    <text evidence="1">Belongs to the GAMAD family.</text>
</comment>